<feature type="modified residue" description="4-aspartylphosphate" evidence="6">
    <location>
        <position position="1239"/>
    </location>
</feature>
<name>A0ABR1NYT9_DIAER</name>
<feature type="region of interest" description="Disordered" evidence="7">
    <location>
        <begin position="455"/>
        <end position="487"/>
    </location>
</feature>
<evidence type="ECO:0000256" key="1">
    <source>
        <dbReference type="ARBA" id="ARBA00000085"/>
    </source>
</evidence>
<dbReference type="PRINTS" id="PR00344">
    <property type="entry name" value="BCTRLSENSOR"/>
</dbReference>
<dbReference type="Gene3D" id="3.30.450.40">
    <property type="match status" value="1"/>
</dbReference>
<dbReference type="SMART" id="SM00387">
    <property type="entry name" value="HATPase_c"/>
    <property type="match status" value="1"/>
</dbReference>
<dbReference type="PANTHER" id="PTHR43047">
    <property type="entry name" value="TWO-COMPONENT HISTIDINE PROTEIN KINASE"/>
    <property type="match status" value="1"/>
</dbReference>
<dbReference type="Pfam" id="PF00072">
    <property type="entry name" value="Response_reg"/>
    <property type="match status" value="1"/>
</dbReference>
<dbReference type="Pfam" id="PF02518">
    <property type="entry name" value="HATPase_c"/>
    <property type="match status" value="1"/>
</dbReference>
<feature type="compositionally biased region" description="Polar residues" evidence="7">
    <location>
        <begin position="243"/>
        <end position="256"/>
    </location>
</feature>
<evidence type="ECO:0000256" key="2">
    <source>
        <dbReference type="ARBA" id="ARBA00012438"/>
    </source>
</evidence>
<dbReference type="SMART" id="SM00388">
    <property type="entry name" value="HisKA"/>
    <property type="match status" value="1"/>
</dbReference>
<evidence type="ECO:0000313" key="10">
    <source>
        <dbReference type="EMBL" id="KAK7720559.1"/>
    </source>
</evidence>
<dbReference type="SUPFAM" id="SSF52172">
    <property type="entry name" value="CheY-like"/>
    <property type="match status" value="1"/>
</dbReference>
<feature type="region of interest" description="Disordered" evidence="7">
    <location>
        <begin position="349"/>
        <end position="399"/>
    </location>
</feature>
<dbReference type="EC" id="2.7.13.3" evidence="2"/>
<keyword evidence="5" id="KW-0418">Kinase</keyword>
<evidence type="ECO:0000259" key="9">
    <source>
        <dbReference type="PROSITE" id="PS50110"/>
    </source>
</evidence>
<dbReference type="Gene3D" id="3.30.565.10">
    <property type="entry name" value="Histidine kinase-like ATPase, C-terminal domain"/>
    <property type="match status" value="1"/>
</dbReference>
<accession>A0ABR1NYT9</accession>
<evidence type="ECO:0000256" key="7">
    <source>
        <dbReference type="SAM" id="MobiDB-lite"/>
    </source>
</evidence>
<feature type="region of interest" description="Disordered" evidence="7">
    <location>
        <begin position="1202"/>
        <end position="1229"/>
    </location>
</feature>
<dbReference type="SUPFAM" id="SSF47384">
    <property type="entry name" value="Homodimeric domain of signal transducing histidine kinase"/>
    <property type="match status" value="1"/>
</dbReference>
<dbReference type="Pfam" id="PF01590">
    <property type="entry name" value="GAF"/>
    <property type="match status" value="1"/>
</dbReference>
<comment type="caution">
    <text evidence="10">The sequence shown here is derived from an EMBL/GenBank/DDBJ whole genome shotgun (WGS) entry which is preliminary data.</text>
</comment>
<evidence type="ECO:0000256" key="6">
    <source>
        <dbReference type="PROSITE-ProRule" id="PRU00169"/>
    </source>
</evidence>
<sequence>MTKNGRYYKPWKDAQNSLVDVKEDDRGENAWGLTYEGYKPKVSGDKALTAFAQLAALRLSVRRSMISLIDSTQQYILTEATRTLSLLSDRRHVPGDEVWLGNTIIKRGDAVCHHSFKSKYTATDADGRTYTTEALVVPDMRLDDRFKDREYVVRKPGVLFYAGVPIKTKAGHRIGVYAVSHEEPRFGLSVDELIFMEDVAATIMEHLELAKDRDALMNGSRMVRGLADFIEGIPIGGDEPEVVNTSTSTMPINTSLEDQKASPVISAVMRKQTQNAKKMLDDLDELTAAGGKDDKPAEPSSPKESTKASSKSNGDDDPNRILQRATHIIRKSTGADGVIFFNTSSRTFQGLGRLPTDHADASSGITSGSDRQSDSTLPRRPRNRRMDSGESVDDLRGKRRYPTCEVMGLSVSQHEQYGRLEAKDFQFPEDNMERYLKNFPHGKFFSFTDTGSGISSGDELSAEDKPQSAAVDPGVDSAATRTEKSGRNKKERFIPSELLKVLPGIRSLIFLPLWDFTEGKYLAGGFIWTSTAGRLMNPDNELPYLKAFGNSIMSEISRAKAQKSDLAKTTFIASISHELRSPLHGILGSVEFLHETAVSAYQAGLFTSIETCGRTLLDTIDHVLDYAKINKLRKGNSTRKRGHYSKSGHRRETVGSIVGLTADFDLAALVEEVVDAVTAGHAFRRTHHGTIHDHQASGGGLAIASTTDTSLGVQSPALPEIDPVVILDIKPRHSWFVRTQPGALRRIVMNLLGNALKYTDSGFVGVSLQVESETESSTRIRLRFVDSGKGMSVEFQRTRLFSPFSQEDPFASGTGLGLSIVRQIVDALDGSISVSSTQNLGTEVDVVLTLPTVEKMPEHDPFDKDFAKASRLCIVDPCDLATEAGIELRESDYRGLDHLEDTLRSNSEEWFGMHVEKRTEQALDWSENVPGASVCDYMLFPLPPTSKEALLKWHSNHDASKGPTHVIILCSNTAQASEFRASIAGPLLEQGIQAVPVTQPLGPRKFASVMHKFGKEQKQALDINFAIAEQKQRIVIGRQDSDPEAIRRERDMLLEAAKARIAEDEARATGKAPPQSLPPNGTQLPERPGPGVLVGGDGEADRGNEASSESLALAKPPAGTQHMTLSRSRAASASRSISAPPPLSNGTTNGAEQTAPARPYVLLVDDNEINLQLLVMFMKKQNLSYATASNGLIALEKYEAACGPAPTSPSSPSSGGTTPTARHPNGLPASQPFTHILMDLSMPVMDGLTSTRRIRALEVERGVKPAATIIALTGLASAEAQDDALLAGINKFLVKPVKFGELKGLLKGVGK</sequence>
<evidence type="ECO:0000256" key="3">
    <source>
        <dbReference type="ARBA" id="ARBA00022553"/>
    </source>
</evidence>
<dbReference type="EMBL" id="JAKNSF020000074">
    <property type="protein sequence ID" value="KAK7720559.1"/>
    <property type="molecule type" value="Genomic_DNA"/>
</dbReference>
<evidence type="ECO:0000256" key="5">
    <source>
        <dbReference type="ARBA" id="ARBA00022777"/>
    </source>
</evidence>
<dbReference type="CDD" id="cd00082">
    <property type="entry name" value="HisKA"/>
    <property type="match status" value="1"/>
</dbReference>
<comment type="catalytic activity">
    <reaction evidence="1">
        <text>ATP + protein L-histidine = ADP + protein N-phospho-L-histidine.</text>
        <dbReference type="EC" id="2.7.13.3"/>
    </reaction>
</comment>
<keyword evidence="11" id="KW-1185">Reference proteome</keyword>
<dbReference type="SUPFAM" id="SSF55874">
    <property type="entry name" value="ATPase domain of HSP90 chaperone/DNA topoisomerase II/histidine kinase"/>
    <property type="match status" value="1"/>
</dbReference>
<dbReference type="SMART" id="SM00448">
    <property type="entry name" value="REC"/>
    <property type="match status" value="1"/>
</dbReference>
<feature type="region of interest" description="Disordered" evidence="7">
    <location>
        <begin position="1064"/>
        <end position="1152"/>
    </location>
</feature>
<dbReference type="Gene3D" id="1.10.287.130">
    <property type="match status" value="1"/>
</dbReference>
<feature type="compositionally biased region" description="Basic and acidic residues" evidence="7">
    <location>
        <begin position="384"/>
        <end position="396"/>
    </location>
</feature>
<dbReference type="InterPro" id="IPR003018">
    <property type="entry name" value="GAF"/>
</dbReference>
<feature type="region of interest" description="Disordered" evidence="7">
    <location>
        <begin position="287"/>
        <end position="320"/>
    </location>
</feature>
<dbReference type="InterPro" id="IPR011006">
    <property type="entry name" value="CheY-like_superfamily"/>
</dbReference>
<dbReference type="InterPro" id="IPR036890">
    <property type="entry name" value="HATPase_C_sf"/>
</dbReference>
<proteinExistence type="predicted"/>
<dbReference type="Pfam" id="PF00512">
    <property type="entry name" value="HisKA"/>
    <property type="match status" value="1"/>
</dbReference>
<dbReference type="Gene3D" id="3.40.50.2300">
    <property type="match status" value="1"/>
</dbReference>
<evidence type="ECO:0000313" key="11">
    <source>
        <dbReference type="Proteomes" id="UP001430848"/>
    </source>
</evidence>
<dbReference type="PROSITE" id="PS50110">
    <property type="entry name" value="RESPONSE_REGULATORY"/>
    <property type="match status" value="1"/>
</dbReference>
<dbReference type="SUPFAM" id="SSF55781">
    <property type="entry name" value="GAF domain-like"/>
    <property type="match status" value="1"/>
</dbReference>
<evidence type="ECO:0000259" key="8">
    <source>
        <dbReference type="PROSITE" id="PS50109"/>
    </source>
</evidence>
<dbReference type="InterPro" id="IPR001789">
    <property type="entry name" value="Sig_transdc_resp-reg_receiver"/>
</dbReference>
<keyword evidence="3 6" id="KW-0597">Phosphoprotein</keyword>
<dbReference type="InterPro" id="IPR003594">
    <property type="entry name" value="HATPase_dom"/>
</dbReference>
<feature type="domain" description="Histidine kinase" evidence="8">
    <location>
        <begin position="574"/>
        <end position="852"/>
    </location>
</feature>
<dbReference type="CDD" id="cd17546">
    <property type="entry name" value="REC_hyHK_CKI1_RcsC-like"/>
    <property type="match status" value="1"/>
</dbReference>
<evidence type="ECO:0000256" key="4">
    <source>
        <dbReference type="ARBA" id="ARBA00022679"/>
    </source>
</evidence>
<organism evidence="10 11">
    <name type="scientific">Diaporthe eres</name>
    <name type="common">Phomopsis oblonga</name>
    <dbReference type="NCBI Taxonomy" id="83184"/>
    <lineage>
        <taxon>Eukaryota</taxon>
        <taxon>Fungi</taxon>
        <taxon>Dikarya</taxon>
        <taxon>Ascomycota</taxon>
        <taxon>Pezizomycotina</taxon>
        <taxon>Sordariomycetes</taxon>
        <taxon>Sordariomycetidae</taxon>
        <taxon>Diaporthales</taxon>
        <taxon>Diaporthaceae</taxon>
        <taxon>Diaporthe</taxon>
        <taxon>Diaporthe eres species complex</taxon>
    </lineage>
</organism>
<dbReference type="PANTHER" id="PTHR43047:SF72">
    <property type="entry name" value="OSMOSENSING HISTIDINE PROTEIN KINASE SLN1"/>
    <property type="match status" value="1"/>
</dbReference>
<dbReference type="InterPro" id="IPR003661">
    <property type="entry name" value="HisK_dim/P_dom"/>
</dbReference>
<feature type="region of interest" description="Disordered" evidence="7">
    <location>
        <begin position="238"/>
        <end position="262"/>
    </location>
</feature>
<feature type="compositionally biased region" description="Polar residues" evidence="7">
    <location>
        <begin position="363"/>
        <end position="376"/>
    </location>
</feature>
<dbReference type="Proteomes" id="UP001430848">
    <property type="component" value="Unassembled WGS sequence"/>
</dbReference>
<dbReference type="InterPro" id="IPR029016">
    <property type="entry name" value="GAF-like_dom_sf"/>
</dbReference>
<feature type="compositionally biased region" description="Low complexity" evidence="7">
    <location>
        <begin position="1202"/>
        <end position="1221"/>
    </location>
</feature>
<protein>
    <recommendedName>
        <fullName evidence="2">histidine kinase</fullName>
        <ecNumber evidence="2">2.7.13.3</ecNumber>
    </recommendedName>
</protein>
<dbReference type="InterPro" id="IPR004358">
    <property type="entry name" value="Sig_transdc_His_kin-like_C"/>
</dbReference>
<feature type="domain" description="Response regulatory" evidence="9">
    <location>
        <begin position="1160"/>
        <end position="1310"/>
    </location>
</feature>
<dbReference type="InterPro" id="IPR005467">
    <property type="entry name" value="His_kinase_dom"/>
</dbReference>
<keyword evidence="4" id="KW-0808">Transferase</keyword>
<dbReference type="InterPro" id="IPR036097">
    <property type="entry name" value="HisK_dim/P_sf"/>
</dbReference>
<feature type="compositionally biased region" description="Low complexity" evidence="7">
    <location>
        <begin position="1125"/>
        <end position="1138"/>
    </location>
</feature>
<dbReference type="PROSITE" id="PS50109">
    <property type="entry name" value="HIS_KIN"/>
    <property type="match status" value="1"/>
</dbReference>
<reference evidence="10 11" key="1">
    <citation type="submission" date="2024-02" db="EMBL/GenBank/DDBJ databases">
        <title>De novo assembly and annotation of 12 fungi associated with fruit tree decline syndrome in Ontario, Canada.</title>
        <authorList>
            <person name="Sulman M."/>
            <person name="Ellouze W."/>
            <person name="Ilyukhin E."/>
        </authorList>
    </citation>
    <scope>NUCLEOTIDE SEQUENCE [LARGE SCALE GENOMIC DNA]</scope>
    <source>
        <strain evidence="10 11">M169</strain>
    </source>
</reference>
<gene>
    <name evidence="10" type="ORF">SLS63_009777</name>
</gene>